<evidence type="ECO:0000256" key="1">
    <source>
        <dbReference type="ARBA" id="ARBA00022490"/>
    </source>
</evidence>
<dbReference type="PROSITE" id="PS01131">
    <property type="entry name" value="RRNA_A_DIMETH"/>
    <property type="match status" value="1"/>
</dbReference>
<evidence type="ECO:0000256" key="5">
    <source>
        <dbReference type="ARBA" id="ARBA00022694"/>
    </source>
</evidence>
<dbReference type="AlphaFoldDB" id="A0A6N8JCU8"/>
<comment type="catalytic activity">
    <reaction evidence="6">
        <text>adenosine(37) in tRNA1(Val) + S-adenosyl-L-methionine = N(6)-methyladenosine(37) in tRNA1(Val) + S-adenosyl-L-homocysteine + H(+)</text>
        <dbReference type="Rhea" id="RHEA:43160"/>
        <dbReference type="Rhea" id="RHEA-COMP:10369"/>
        <dbReference type="Rhea" id="RHEA-COMP:10370"/>
        <dbReference type="ChEBI" id="CHEBI:15378"/>
        <dbReference type="ChEBI" id="CHEBI:57856"/>
        <dbReference type="ChEBI" id="CHEBI:59789"/>
        <dbReference type="ChEBI" id="CHEBI:74411"/>
        <dbReference type="ChEBI" id="CHEBI:74449"/>
        <dbReference type="EC" id="2.1.1.223"/>
    </reaction>
</comment>
<dbReference type="GO" id="GO:0008033">
    <property type="term" value="P:tRNA processing"/>
    <property type="evidence" value="ECO:0007669"/>
    <property type="project" value="UniProtKB-UniRule"/>
</dbReference>
<dbReference type="GO" id="GO:0005737">
    <property type="term" value="C:cytoplasm"/>
    <property type="evidence" value="ECO:0007669"/>
    <property type="project" value="UniProtKB-SubCell"/>
</dbReference>
<comment type="function">
    <text evidence="6">Specifically methylates the adenine in position 37 of tRNA(1)(Val) (anticodon cmo5UAC).</text>
</comment>
<protein>
    <recommendedName>
        <fullName evidence="6">tRNA1(Val) (adenine(37)-N6)-methyltransferase</fullName>
        <ecNumber evidence="6">2.1.1.223</ecNumber>
    </recommendedName>
    <alternativeName>
        <fullName evidence="6">tRNA m6A37 methyltransferase</fullName>
    </alternativeName>
</protein>
<dbReference type="EC" id="2.1.1.223" evidence="6"/>
<proteinExistence type="inferred from homology"/>
<evidence type="ECO:0000313" key="8">
    <source>
        <dbReference type="EMBL" id="MVT42331.1"/>
    </source>
</evidence>
<keyword evidence="2 6" id="KW-0489">Methyltransferase</keyword>
<dbReference type="GO" id="GO:0000179">
    <property type="term" value="F:rRNA (adenine-N6,N6-)-dimethyltransferase activity"/>
    <property type="evidence" value="ECO:0007669"/>
    <property type="project" value="InterPro"/>
</dbReference>
<dbReference type="InterPro" id="IPR002052">
    <property type="entry name" value="DNA_methylase_N6_adenine_CS"/>
</dbReference>
<gene>
    <name evidence="8" type="ORF">GO495_17195</name>
</gene>
<comment type="caution">
    <text evidence="8">The sequence shown here is derived from an EMBL/GenBank/DDBJ whole genome shotgun (WGS) entry which is preliminary data.</text>
</comment>
<dbReference type="GO" id="GO:0016430">
    <property type="term" value="F:tRNA (adenine-N6)-methyltransferase activity"/>
    <property type="evidence" value="ECO:0007669"/>
    <property type="project" value="UniProtKB-UniRule"/>
</dbReference>
<name>A0A6N8JCU8_9BACT</name>
<dbReference type="InterPro" id="IPR050210">
    <property type="entry name" value="tRNA_Adenine-N(6)_MTase"/>
</dbReference>
<dbReference type="PANTHER" id="PTHR47739">
    <property type="entry name" value="TRNA1(VAL) (ADENINE(37)-N6)-METHYLTRANSFERASE"/>
    <property type="match status" value="1"/>
</dbReference>
<keyword evidence="4 6" id="KW-0949">S-adenosyl-L-methionine</keyword>
<dbReference type="Gene3D" id="3.40.50.150">
    <property type="entry name" value="Vaccinia Virus protein VP39"/>
    <property type="match status" value="1"/>
</dbReference>
<dbReference type="InterPro" id="IPR020596">
    <property type="entry name" value="rRNA_Ade_Mease_Trfase_CS"/>
</dbReference>
<dbReference type="SUPFAM" id="SSF53335">
    <property type="entry name" value="S-adenosyl-L-methionine-dependent methyltransferases"/>
    <property type="match status" value="1"/>
</dbReference>
<accession>A0A6N8JCU8</accession>
<reference evidence="8 9" key="1">
    <citation type="submission" date="2019-12" db="EMBL/GenBank/DDBJ databases">
        <title>The draft genomic sequence of strain Chitinophaga oryziterrae JCM 16595.</title>
        <authorList>
            <person name="Zhang X."/>
        </authorList>
    </citation>
    <scope>NUCLEOTIDE SEQUENCE [LARGE SCALE GENOMIC DNA]</scope>
    <source>
        <strain evidence="8 9">JCM 16595</strain>
    </source>
</reference>
<dbReference type="InterPro" id="IPR029063">
    <property type="entry name" value="SAM-dependent_MTases_sf"/>
</dbReference>
<dbReference type="InterPro" id="IPR022882">
    <property type="entry name" value="tRNA_adenine-N6_MeTrfase"/>
</dbReference>
<evidence type="ECO:0000313" key="9">
    <source>
        <dbReference type="Proteomes" id="UP000468388"/>
    </source>
</evidence>
<evidence type="ECO:0000259" key="7">
    <source>
        <dbReference type="Pfam" id="PF05175"/>
    </source>
</evidence>
<dbReference type="PANTHER" id="PTHR47739:SF1">
    <property type="entry name" value="TRNA1(VAL) (ADENINE(37)-N6)-METHYLTRANSFERASE"/>
    <property type="match status" value="1"/>
</dbReference>
<organism evidence="8 9">
    <name type="scientific">Chitinophaga oryziterrae</name>
    <dbReference type="NCBI Taxonomy" id="1031224"/>
    <lineage>
        <taxon>Bacteria</taxon>
        <taxon>Pseudomonadati</taxon>
        <taxon>Bacteroidota</taxon>
        <taxon>Chitinophagia</taxon>
        <taxon>Chitinophagales</taxon>
        <taxon>Chitinophagaceae</taxon>
        <taxon>Chitinophaga</taxon>
    </lineage>
</organism>
<keyword evidence="3 6" id="KW-0808">Transferase</keyword>
<evidence type="ECO:0000256" key="6">
    <source>
        <dbReference type="HAMAP-Rule" id="MF_01872"/>
    </source>
</evidence>
<evidence type="ECO:0000256" key="4">
    <source>
        <dbReference type="ARBA" id="ARBA00022691"/>
    </source>
</evidence>
<evidence type="ECO:0000256" key="2">
    <source>
        <dbReference type="ARBA" id="ARBA00022603"/>
    </source>
</evidence>
<dbReference type="InterPro" id="IPR007848">
    <property type="entry name" value="Small_mtfrase_dom"/>
</dbReference>
<feature type="domain" description="Methyltransferase small" evidence="7">
    <location>
        <begin position="58"/>
        <end position="145"/>
    </location>
</feature>
<comment type="subcellular location">
    <subcellularLocation>
        <location evidence="6">Cytoplasm</location>
    </subcellularLocation>
</comment>
<dbReference type="GO" id="GO:0003676">
    <property type="term" value="F:nucleic acid binding"/>
    <property type="evidence" value="ECO:0007669"/>
    <property type="project" value="InterPro"/>
</dbReference>
<dbReference type="EMBL" id="WRXO01000004">
    <property type="protein sequence ID" value="MVT42331.1"/>
    <property type="molecule type" value="Genomic_DNA"/>
</dbReference>
<sequence length="257" mass="28744">MQDWMLFLVQERLFNLMANNYFRFKEFTVYQGDCAMKVCTDACIQGAYTARYILENTLPSSEIMDIGTGTGLLSLMLAQQLPTATITAVELDGDAATQAAGNMALSPWSARICVITGDVKELPVTALYDFIITNPPFYEADLKSNDQLRNQAMHATTLNYASLLDVITSHLSPDGVFSILLPYHPFKDFTTKAADAGFHAQQILHVRQSVQHDYFRSVGIFKRGEGVSDIEEMAIRETGNIYTAAFTDLLKPYYLYL</sequence>
<dbReference type="PROSITE" id="PS00092">
    <property type="entry name" value="N6_MTASE"/>
    <property type="match status" value="1"/>
</dbReference>
<evidence type="ECO:0000256" key="3">
    <source>
        <dbReference type="ARBA" id="ARBA00022679"/>
    </source>
</evidence>
<keyword evidence="1 6" id="KW-0963">Cytoplasm</keyword>
<comment type="similarity">
    <text evidence="6">Belongs to the methyltransferase superfamily. tRNA (adenine-N(6)-)-methyltransferase family.</text>
</comment>
<keyword evidence="5 6" id="KW-0819">tRNA processing</keyword>
<dbReference type="HAMAP" id="MF_01872">
    <property type="entry name" value="tRNA_methyltr_YfiC"/>
    <property type="match status" value="1"/>
</dbReference>
<dbReference type="Proteomes" id="UP000468388">
    <property type="component" value="Unassembled WGS sequence"/>
</dbReference>
<dbReference type="Pfam" id="PF05175">
    <property type="entry name" value="MTS"/>
    <property type="match status" value="1"/>
</dbReference>
<dbReference type="CDD" id="cd02440">
    <property type="entry name" value="AdoMet_MTases"/>
    <property type="match status" value="1"/>
</dbReference>
<keyword evidence="9" id="KW-1185">Reference proteome</keyword>